<organism evidence="1 2">
    <name type="scientific">Coemansia helicoidea</name>
    <dbReference type="NCBI Taxonomy" id="1286919"/>
    <lineage>
        <taxon>Eukaryota</taxon>
        <taxon>Fungi</taxon>
        <taxon>Fungi incertae sedis</taxon>
        <taxon>Zoopagomycota</taxon>
        <taxon>Kickxellomycotina</taxon>
        <taxon>Kickxellomycetes</taxon>
        <taxon>Kickxellales</taxon>
        <taxon>Kickxellaceae</taxon>
        <taxon>Coemansia</taxon>
    </lineage>
</organism>
<feature type="non-terminal residue" evidence="1">
    <location>
        <position position="1"/>
    </location>
</feature>
<name>A0ACC1KNE8_9FUNG</name>
<evidence type="ECO:0000313" key="2">
    <source>
        <dbReference type="Proteomes" id="UP001140087"/>
    </source>
</evidence>
<protein>
    <submittedName>
        <fullName evidence="1">Uncharacterized protein</fullName>
    </submittedName>
</protein>
<accession>A0ACC1KNE8</accession>
<keyword evidence="2" id="KW-1185">Reference proteome</keyword>
<proteinExistence type="predicted"/>
<comment type="caution">
    <text evidence="1">The sequence shown here is derived from an EMBL/GenBank/DDBJ whole genome shotgun (WGS) entry which is preliminary data.</text>
</comment>
<sequence>FLEHVAAAGRTLEQELAQALALHMGQGVVELRGTGLLRGIQFSSDPAKLIEMAREQGLLLVGAGGNTVRLVPPLNTSLADIKRGAAIIADCAMTVIDLQIKAELLNVTGLVPDESETAYDWHLKTRCSGCNEVTANFVTVNDVETSKISGSRGDANLVMRCKFCKREASVGIVGKPAAYTAEHSGKFATVVSFECRGLEPVEFEPRDGWAAQGAESKTRFAVDLTEGEWYDYDEGASLEVSITEIEHRFERGKGPAKGAK</sequence>
<gene>
    <name evidence="1" type="ORF">H4R21_006183</name>
</gene>
<dbReference type="EMBL" id="JANBUN010003159">
    <property type="protein sequence ID" value="KAJ2792313.1"/>
    <property type="molecule type" value="Genomic_DNA"/>
</dbReference>
<reference evidence="1" key="1">
    <citation type="submission" date="2022-07" db="EMBL/GenBank/DDBJ databases">
        <title>Phylogenomic reconstructions and comparative analyses of Kickxellomycotina fungi.</title>
        <authorList>
            <person name="Reynolds N.K."/>
            <person name="Stajich J.E."/>
            <person name="Barry K."/>
            <person name="Grigoriev I.V."/>
            <person name="Crous P."/>
            <person name="Smith M.E."/>
        </authorList>
    </citation>
    <scope>NUCLEOTIDE SEQUENCE</scope>
    <source>
        <strain evidence="1">BCRC 34780</strain>
    </source>
</reference>
<dbReference type="Proteomes" id="UP001140087">
    <property type="component" value="Unassembled WGS sequence"/>
</dbReference>
<evidence type="ECO:0000313" key="1">
    <source>
        <dbReference type="EMBL" id="KAJ2792313.1"/>
    </source>
</evidence>